<dbReference type="GO" id="GO:0008830">
    <property type="term" value="F:dTDP-4-dehydrorhamnose 3,5-epimerase activity"/>
    <property type="evidence" value="ECO:0007669"/>
    <property type="project" value="InterPro"/>
</dbReference>
<accession>A0A4R1F6G4</accession>
<dbReference type="SUPFAM" id="SSF51182">
    <property type="entry name" value="RmlC-like cupins"/>
    <property type="match status" value="1"/>
</dbReference>
<comment type="similarity">
    <text evidence="1">Belongs to the dTDP-4-dehydrorhamnose 3,5-epimerase family.</text>
</comment>
<reference evidence="4 5" key="1">
    <citation type="submission" date="2019-03" db="EMBL/GenBank/DDBJ databases">
        <title>Genomic Encyclopedia of Type Strains, Phase IV (KMG-IV): sequencing the most valuable type-strain genomes for metagenomic binning, comparative biology and taxonomic classification.</title>
        <authorList>
            <person name="Goeker M."/>
        </authorList>
    </citation>
    <scope>NUCLEOTIDE SEQUENCE [LARGE SCALE GENOMIC DNA]</scope>
    <source>
        <strain evidence="4 5">DSM 44684</strain>
    </source>
</reference>
<comment type="caution">
    <text evidence="4">The sequence shown here is derived from an EMBL/GenBank/DDBJ whole genome shotgun (WGS) entry which is preliminary data.</text>
</comment>
<feature type="active site" description="Proton acceptor" evidence="2">
    <location>
        <position position="62"/>
    </location>
</feature>
<gene>
    <name evidence="4" type="ORF">DFR71_6195</name>
</gene>
<name>A0A4R1F6G4_9NOCA</name>
<dbReference type="AlphaFoldDB" id="A0A4R1F6G4"/>
<dbReference type="InterPro" id="IPR011051">
    <property type="entry name" value="RmlC_Cupin_sf"/>
</dbReference>
<evidence type="ECO:0000313" key="5">
    <source>
        <dbReference type="Proteomes" id="UP000294856"/>
    </source>
</evidence>
<evidence type="ECO:0000313" key="4">
    <source>
        <dbReference type="EMBL" id="TCJ89906.1"/>
    </source>
</evidence>
<dbReference type="PANTHER" id="PTHR21047:SF2">
    <property type="entry name" value="THYMIDINE DIPHOSPHO-4-KETO-RHAMNOSE 3,5-EPIMERASE"/>
    <property type="match status" value="1"/>
</dbReference>
<dbReference type="GO" id="GO:0000271">
    <property type="term" value="P:polysaccharide biosynthetic process"/>
    <property type="evidence" value="ECO:0007669"/>
    <property type="project" value="TreeGrafter"/>
</dbReference>
<dbReference type="OrthoDB" id="9800680at2"/>
<feature type="active site" description="Proton donor" evidence="2">
    <location>
        <position position="132"/>
    </location>
</feature>
<feature type="site" description="Participates in a stacking interaction with the thymidine ring of dTDP-4-oxo-6-deoxyglucose" evidence="3">
    <location>
        <position position="138"/>
    </location>
</feature>
<dbReference type="GO" id="GO:0005829">
    <property type="term" value="C:cytosol"/>
    <property type="evidence" value="ECO:0007669"/>
    <property type="project" value="TreeGrafter"/>
</dbReference>
<evidence type="ECO:0000256" key="3">
    <source>
        <dbReference type="PIRSR" id="PIRSR600888-3"/>
    </source>
</evidence>
<evidence type="ECO:0000256" key="2">
    <source>
        <dbReference type="PIRSR" id="PIRSR600888-1"/>
    </source>
</evidence>
<dbReference type="RefSeq" id="WP_067458216.1">
    <property type="nucleotide sequence ID" value="NZ_SMFR01000008.1"/>
</dbReference>
<dbReference type="CDD" id="cd00438">
    <property type="entry name" value="cupin_RmlC"/>
    <property type="match status" value="1"/>
</dbReference>
<protein>
    <submittedName>
        <fullName evidence="4">NDP-hexose 3,5-(Or5-) epimerase</fullName>
    </submittedName>
</protein>
<dbReference type="GO" id="GO:0019305">
    <property type="term" value="P:dTDP-rhamnose biosynthetic process"/>
    <property type="evidence" value="ECO:0007669"/>
    <property type="project" value="TreeGrafter"/>
</dbReference>
<keyword evidence="5" id="KW-1185">Reference proteome</keyword>
<dbReference type="Proteomes" id="UP000294856">
    <property type="component" value="Unassembled WGS sequence"/>
</dbReference>
<organism evidence="4 5">
    <name type="scientific">Nocardia alba</name>
    <dbReference type="NCBI Taxonomy" id="225051"/>
    <lineage>
        <taxon>Bacteria</taxon>
        <taxon>Bacillati</taxon>
        <taxon>Actinomycetota</taxon>
        <taxon>Actinomycetes</taxon>
        <taxon>Mycobacteriales</taxon>
        <taxon>Nocardiaceae</taxon>
        <taxon>Nocardia</taxon>
    </lineage>
</organism>
<dbReference type="InterPro" id="IPR000888">
    <property type="entry name" value="RmlC-like"/>
</dbReference>
<proteinExistence type="inferred from homology"/>
<dbReference type="Pfam" id="PF00908">
    <property type="entry name" value="dTDP_sugar_isom"/>
    <property type="match status" value="1"/>
</dbReference>
<dbReference type="InterPro" id="IPR014710">
    <property type="entry name" value="RmlC-like_jellyroll"/>
</dbReference>
<evidence type="ECO:0000256" key="1">
    <source>
        <dbReference type="ARBA" id="ARBA00010154"/>
    </source>
</evidence>
<sequence>MRIEETELAGVVRLHPEPIPDRRGRFHEAWRREELERAVAHRFDVRQVNVTTSHKDTLRGIHTTIVPPGMDKLVTCVRGAVLDVAVDLRVGSPTFGKFTVTRQDAASGTGIFMGAGIGHAYTALADDTAMLYLCSQEYVHGTMLDIDALDPEIGIPWNLSRDPIRSDKDAAAPTLREAMTLGILPTWEACVAANLAAAP</sequence>
<dbReference type="STRING" id="1210063.GCA_001612665_05776"/>
<dbReference type="PANTHER" id="PTHR21047">
    <property type="entry name" value="DTDP-6-DEOXY-D-GLUCOSE-3,5 EPIMERASE"/>
    <property type="match status" value="1"/>
</dbReference>
<dbReference type="Gene3D" id="2.60.120.10">
    <property type="entry name" value="Jelly Rolls"/>
    <property type="match status" value="1"/>
</dbReference>
<dbReference type="EMBL" id="SMFR01000008">
    <property type="protein sequence ID" value="TCJ89906.1"/>
    <property type="molecule type" value="Genomic_DNA"/>
</dbReference>